<feature type="signal peptide" evidence="3">
    <location>
        <begin position="1"/>
        <end position="27"/>
    </location>
</feature>
<feature type="transmembrane region" description="Helical" evidence="2">
    <location>
        <begin position="274"/>
        <end position="299"/>
    </location>
</feature>
<keyword evidence="2" id="KW-0812">Transmembrane</keyword>
<accession>A0A2M9QA75</accession>
<comment type="caution">
    <text evidence="4">The sequence shown here is derived from an EMBL/GenBank/DDBJ whole genome shotgun (WGS) entry which is preliminary data.</text>
</comment>
<sequence>MKTCVRLLLVFLILVPSLFQNVSLAYATTDSKTESSKKACVGALKETETTDKVDDFRDERATINEKYSLDLAELAFNAVNVNTLNQLIFGNPYCIWFESKDDKKESPALTYGLFPTSIKEKAIDPIFNIITAISVLLFCISILINGLKMMYSFTLSKRFNIGEEIYMCFITGTLLVCYWMGVDYIFKINNAIVTSVSDVLESQGMKLGSFSLIASQDEFNFTDMLVLFTEWIMLLFLNLVYMFRLFLITVLLLLGGFAIVGLHFEKTRKYFGMWLIDFVGAVFMQSIHAIYFAVIMMFVNLNTLGIFYKMVLLFLFLPMSSMMLSIMGMSTATMTVRGAQSMTKSAAKLLAAKRMLKGKTSFAKSQGGKTAISALAEGSNSSAWNKFKGSAQLAGAIMGGTAGAVIGGGGSALGATIGSKMVGSALQAPRNITAGVKGIMDTRSKVKDKSLNLKNISDKRQYFGSMGESLGVMVGQGQIGRKIGYRLSGVSKDRLLNSSELGGLGSVNLIDIAAKFPEAKIQFQQTNEGSGFYLEDNGNMKLISPMGEADTRLKDGVTRTVDFMPTDPSMKMEAGGNLTNTHLYSQVSDAMLADLSGNTFVDSGFDTSQWQPEQHCNVGQLPSPIHPLENDSPFSSNNSHKKDGEA</sequence>
<name>A0A2M9QA75_9BACI</name>
<evidence type="ECO:0000256" key="2">
    <source>
        <dbReference type="SAM" id="Phobius"/>
    </source>
</evidence>
<dbReference type="EMBL" id="PHQY01000322">
    <property type="protein sequence ID" value="PJO44945.1"/>
    <property type="molecule type" value="Genomic_DNA"/>
</dbReference>
<dbReference type="RefSeq" id="WP_100542234.1">
    <property type="nucleotide sequence ID" value="NZ_PHQY01000322.1"/>
</dbReference>
<dbReference type="Proteomes" id="UP000232101">
    <property type="component" value="Unassembled WGS sequence"/>
</dbReference>
<dbReference type="AlphaFoldDB" id="A0A2M9QA75"/>
<feature type="region of interest" description="Disordered" evidence="1">
    <location>
        <begin position="614"/>
        <end position="646"/>
    </location>
</feature>
<proteinExistence type="predicted"/>
<evidence type="ECO:0000256" key="1">
    <source>
        <dbReference type="SAM" id="MobiDB-lite"/>
    </source>
</evidence>
<reference evidence="4 5" key="1">
    <citation type="submission" date="2017-11" db="EMBL/GenBank/DDBJ databases">
        <title>Bacterial isolate from king chilli rhizosphere.</title>
        <authorList>
            <person name="Takhelmayum P."/>
            <person name="Sarangthem I."/>
        </authorList>
    </citation>
    <scope>NUCLEOTIDE SEQUENCE [LARGE SCALE GENOMIC DNA]</scope>
    <source>
        <strain evidence="5">t26</strain>
    </source>
</reference>
<keyword evidence="2" id="KW-1133">Transmembrane helix</keyword>
<protein>
    <submittedName>
        <fullName evidence="4">Uncharacterized protein</fullName>
    </submittedName>
</protein>
<keyword evidence="3" id="KW-0732">Signal</keyword>
<evidence type="ECO:0000313" key="5">
    <source>
        <dbReference type="Proteomes" id="UP000232101"/>
    </source>
</evidence>
<evidence type="ECO:0000313" key="4">
    <source>
        <dbReference type="EMBL" id="PJO44945.1"/>
    </source>
</evidence>
<organism evidence="4 5">
    <name type="scientific">Lysinibacillus xylanilyticus</name>
    <dbReference type="NCBI Taxonomy" id="582475"/>
    <lineage>
        <taxon>Bacteria</taxon>
        <taxon>Bacillati</taxon>
        <taxon>Bacillota</taxon>
        <taxon>Bacilli</taxon>
        <taxon>Bacillales</taxon>
        <taxon>Bacillaceae</taxon>
        <taxon>Lysinibacillus</taxon>
    </lineage>
</organism>
<keyword evidence="2" id="KW-0472">Membrane</keyword>
<feature type="chain" id="PRO_5014786722" evidence="3">
    <location>
        <begin position="28"/>
        <end position="646"/>
    </location>
</feature>
<feature type="transmembrane region" description="Helical" evidence="2">
    <location>
        <begin position="126"/>
        <end position="144"/>
    </location>
</feature>
<feature type="transmembrane region" description="Helical" evidence="2">
    <location>
        <begin position="165"/>
        <end position="186"/>
    </location>
</feature>
<gene>
    <name evidence="4" type="ORF">CWD94_04475</name>
</gene>
<feature type="transmembrane region" description="Helical" evidence="2">
    <location>
        <begin position="231"/>
        <end position="262"/>
    </location>
</feature>
<evidence type="ECO:0000256" key="3">
    <source>
        <dbReference type="SAM" id="SignalP"/>
    </source>
</evidence>
<feature type="transmembrane region" description="Helical" evidence="2">
    <location>
        <begin position="305"/>
        <end position="327"/>
    </location>
</feature>